<evidence type="ECO:0000259" key="1">
    <source>
        <dbReference type="SMART" id="SM00382"/>
    </source>
</evidence>
<protein>
    <submittedName>
        <fullName evidence="2">ATP-binding protein</fullName>
    </submittedName>
</protein>
<dbReference type="SMART" id="SM00382">
    <property type="entry name" value="AAA"/>
    <property type="match status" value="1"/>
</dbReference>
<keyword evidence="2" id="KW-0067">ATP-binding</keyword>
<dbReference type="InterPro" id="IPR003593">
    <property type="entry name" value="AAA+_ATPase"/>
</dbReference>
<dbReference type="Proteomes" id="UP000292919">
    <property type="component" value="Unassembled WGS sequence"/>
</dbReference>
<dbReference type="AlphaFoldDB" id="A0A6H3FBK5"/>
<accession>A0A6H3FBK5</accession>
<comment type="caution">
    <text evidence="2">The sequence shown here is derived from an EMBL/GenBank/DDBJ whole genome shotgun (WGS) entry which is preliminary data.</text>
</comment>
<dbReference type="PANTHER" id="PTHR35894">
    <property type="entry name" value="GENERAL SECRETION PATHWAY PROTEIN A-RELATED"/>
    <property type="match status" value="1"/>
</dbReference>
<feature type="domain" description="AAA+ ATPase" evidence="1">
    <location>
        <begin position="28"/>
        <end position="153"/>
    </location>
</feature>
<dbReference type="InterPro" id="IPR049945">
    <property type="entry name" value="AAA_22"/>
</dbReference>
<dbReference type="EMBL" id="SIXC01000008">
    <property type="protein sequence ID" value="TBH79546.1"/>
    <property type="molecule type" value="Genomic_DNA"/>
</dbReference>
<proteinExistence type="predicted"/>
<dbReference type="GO" id="GO:0016887">
    <property type="term" value="F:ATP hydrolysis activity"/>
    <property type="evidence" value="ECO:0007669"/>
    <property type="project" value="InterPro"/>
</dbReference>
<evidence type="ECO:0000313" key="3">
    <source>
        <dbReference type="Proteomes" id="UP000292919"/>
    </source>
</evidence>
<dbReference type="InterPro" id="IPR052026">
    <property type="entry name" value="ExeA_AAA_ATPase_DNA-bind"/>
</dbReference>
<gene>
    <name evidence="2" type="ORF">EB812_08125</name>
</gene>
<evidence type="ECO:0000313" key="2">
    <source>
        <dbReference type="EMBL" id="TBH79546.1"/>
    </source>
</evidence>
<sequence length="237" mass="26324">MKTVFIETSNVQQLRKVVANARDVERGRPGMVAVWGEAGCGKTEAARALYAEAGYYLRALEGVTQHGFLQDLCFEVKACRPYGAHRCKMELVHALENSREPIFVDEADRLDVRRIEDLRDIYDLTGCPVILLGEQGLPSRLEARSRIIDRIPDEFRISFQKITLPDVALYAMEAADLRLSTEACALVHAQTKGNFRRVHNAVLSLESAARAVGSGEVSGDMARATLQQHKKGKWGLA</sequence>
<keyword evidence="3" id="KW-1185">Reference proteome</keyword>
<dbReference type="PANTHER" id="PTHR35894:SF5">
    <property type="entry name" value="MU-LIKE PROPHAGE FLUMU DNA TRANSPOSITION PROTEIN B"/>
    <property type="match status" value="1"/>
</dbReference>
<keyword evidence="2" id="KW-0547">Nucleotide-binding</keyword>
<reference evidence="2 3" key="1">
    <citation type="submission" date="2018-12" db="EMBL/GenBank/DDBJ databases">
        <title>First genome draft of Desulfovibrio legallis sp. nov.</title>
        <authorList>
            <person name="Ben Dhia O."/>
            <person name="Najjari A."/>
            <person name="Ferjani R."/>
            <person name="Fhoula I."/>
            <person name="Fardeau M.-L."/>
            <person name="Boudabbous A."/>
            <person name="Ouzari H.I."/>
        </authorList>
    </citation>
    <scope>NUCLEOTIDE SEQUENCE [LARGE SCALE GENOMIC DNA]</scope>
    <source>
        <strain evidence="2 3">H1T</strain>
    </source>
</reference>
<dbReference type="RefSeq" id="WP_130958044.1">
    <property type="nucleotide sequence ID" value="NZ_DBFBQU010000026.1"/>
</dbReference>
<dbReference type="GO" id="GO:0005524">
    <property type="term" value="F:ATP binding"/>
    <property type="evidence" value="ECO:0007669"/>
    <property type="project" value="UniProtKB-KW"/>
</dbReference>
<dbReference type="Pfam" id="PF13401">
    <property type="entry name" value="AAA_22"/>
    <property type="match status" value="1"/>
</dbReference>
<organism evidence="2 3">
    <name type="scientific">Desulfovibrio legallii</name>
    <dbReference type="NCBI Taxonomy" id="571438"/>
    <lineage>
        <taxon>Bacteria</taxon>
        <taxon>Pseudomonadati</taxon>
        <taxon>Thermodesulfobacteriota</taxon>
        <taxon>Desulfovibrionia</taxon>
        <taxon>Desulfovibrionales</taxon>
        <taxon>Desulfovibrionaceae</taxon>
        <taxon>Desulfovibrio</taxon>
    </lineage>
</organism>
<dbReference type="SUPFAM" id="SSF52540">
    <property type="entry name" value="P-loop containing nucleoside triphosphate hydrolases"/>
    <property type="match status" value="1"/>
</dbReference>
<name>A0A6H3FBK5_9BACT</name>
<dbReference type="InterPro" id="IPR027417">
    <property type="entry name" value="P-loop_NTPase"/>
</dbReference>
<dbReference type="Gene3D" id="3.40.50.300">
    <property type="entry name" value="P-loop containing nucleotide triphosphate hydrolases"/>
    <property type="match status" value="1"/>
</dbReference>